<accession>A0A395IRD2</accession>
<dbReference type="GO" id="GO:0015079">
    <property type="term" value="F:potassium ion transmembrane transporter activity"/>
    <property type="evidence" value="ECO:0007669"/>
    <property type="project" value="InterPro"/>
</dbReference>
<sequence length="274" mass="30824">MLEFLQSKQHQQAVILSGMIFTLVVWIFSALSLILAILFTYYFYGIISQTKMVDLQDFCERKINGRLTKIVSAKVNKAIEEEERKRAKADQKAERRGKKLGDVKQLSQRYLIHMMAINFQYTSRPGTPSGNVLQTATFELEKLDQQRPPLGRFGSQWQRGSPQGIPQGPPKMPSAMSDGGFTASPLSYADGRNTPGFPGPQRQNTMDSYGRQIPRSHTPMGPGPAPSMGRRTPFNPTMQNSPNRIMSPASEYGRQTPFNPGFSKSRTFITRSWI</sequence>
<dbReference type="PANTHER" id="PTHR36424:SF1">
    <property type="entry name" value="LOW AFFINITY K(+) TRANSPORTER 1-RELATED"/>
    <property type="match status" value="1"/>
</dbReference>
<gene>
    <name evidence="4" type="ORF">DID88_004534</name>
</gene>
<dbReference type="GO" id="GO:0005886">
    <property type="term" value="C:plasma membrane"/>
    <property type="evidence" value="ECO:0007669"/>
    <property type="project" value="InterPro"/>
</dbReference>
<evidence type="ECO:0000256" key="3">
    <source>
        <dbReference type="SAM" id="Phobius"/>
    </source>
</evidence>
<organism evidence="4 5">
    <name type="scientific">Monilinia fructigena</name>
    <dbReference type="NCBI Taxonomy" id="38457"/>
    <lineage>
        <taxon>Eukaryota</taxon>
        <taxon>Fungi</taxon>
        <taxon>Dikarya</taxon>
        <taxon>Ascomycota</taxon>
        <taxon>Pezizomycotina</taxon>
        <taxon>Leotiomycetes</taxon>
        <taxon>Helotiales</taxon>
        <taxon>Sclerotiniaceae</taxon>
        <taxon>Monilinia</taxon>
    </lineage>
</organism>
<keyword evidence="3" id="KW-0812">Transmembrane</keyword>
<dbReference type="AlphaFoldDB" id="A0A395IRD2"/>
<evidence type="ECO:0000313" key="5">
    <source>
        <dbReference type="Proteomes" id="UP000249056"/>
    </source>
</evidence>
<evidence type="ECO:0000256" key="2">
    <source>
        <dbReference type="SAM" id="MobiDB-lite"/>
    </source>
</evidence>
<dbReference type="OrthoDB" id="2128042at2759"/>
<evidence type="ECO:0000313" key="4">
    <source>
        <dbReference type="EMBL" id="RAL62691.1"/>
    </source>
</evidence>
<feature type="transmembrane region" description="Helical" evidence="3">
    <location>
        <begin position="20"/>
        <end position="44"/>
    </location>
</feature>
<name>A0A395IRD2_9HELO</name>
<reference evidence="4 5" key="1">
    <citation type="submission" date="2018-06" db="EMBL/GenBank/DDBJ databases">
        <title>Genome Sequence of the Brown Rot Fungal Pathogen Monilinia fructigena.</title>
        <authorList>
            <person name="Landi L."/>
            <person name="De Miccolis Angelini R.M."/>
            <person name="Pollastro S."/>
            <person name="Abate D."/>
            <person name="Faretra F."/>
            <person name="Romanazzi G."/>
        </authorList>
    </citation>
    <scope>NUCLEOTIDE SEQUENCE [LARGE SCALE GENOMIC DNA]</scope>
    <source>
        <strain evidence="4 5">Mfrg269</strain>
    </source>
</reference>
<keyword evidence="1" id="KW-0175">Coiled coil</keyword>
<keyword evidence="3" id="KW-0472">Membrane</keyword>
<dbReference type="Proteomes" id="UP000249056">
    <property type="component" value="Unassembled WGS sequence"/>
</dbReference>
<proteinExistence type="predicted"/>
<dbReference type="PANTHER" id="PTHR36424">
    <property type="entry name" value="PHEROMONE-REGULATED MEMBRANE PROTEIN 6"/>
    <property type="match status" value="1"/>
</dbReference>
<evidence type="ECO:0000256" key="1">
    <source>
        <dbReference type="SAM" id="Coils"/>
    </source>
</evidence>
<keyword evidence="5" id="KW-1185">Reference proteome</keyword>
<comment type="caution">
    <text evidence="4">The sequence shown here is derived from an EMBL/GenBank/DDBJ whole genome shotgun (WGS) entry which is preliminary data.</text>
</comment>
<feature type="region of interest" description="Disordered" evidence="2">
    <location>
        <begin position="153"/>
        <end position="228"/>
    </location>
</feature>
<protein>
    <submittedName>
        <fullName evidence="4">Uncharacterized protein</fullName>
    </submittedName>
</protein>
<feature type="coiled-coil region" evidence="1">
    <location>
        <begin position="72"/>
        <end position="99"/>
    </location>
</feature>
<dbReference type="EMBL" id="QKRW01000023">
    <property type="protein sequence ID" value="RAL62691.1"/>
    <property type="molecule type" value="Genomic_DNA"/>
</dbReference>
<dbReference type="Pfam" id="PF16944">
    <property type="entry name" value="KCH"/>
    <property type="match status" value="1"/>
</dbReference>
<dbReference type="InterPro" id="IPR031606">
    <property type="entry name" value="Kch1/2"/>
</dbReference>
<keyword evidence="3" id="KW-1133">Transmembrane helix</keyword>